<feature type="transmembrane region" description="Helical" evidence="7">
    <location>
        <begin position="241"/>
        <end position="260"/>
    </location>
</feature>
<dbReference type="EMBL" id="MFNA01000052">
    <property type="protein sequence ID" value="OGG91250.1"/>
    <property type="molecule type" value="Genomic_DNA"/>
</dbReference>
<evidence type="ECO:0000256" key="4">
    <source>
        <dbReference type="ARBA" id="ARBA00022692"/>
    </source>
</evidence>
<proteinExistence type="inferred from homology"/>
<keyword evidence="3" id="KW-1003">Cell membrane</keyword>
<dbReference type="InterPro" id="IPR000045">
    <property type="entry name" value="Prepilin_IV_endopep_pep"/>
</dbReference>
<evidence type="ECO:0000256" key="3">
    <source>
        <dbReference type="ARBA" id="ARBA00022475"/>
    </source>
</evidence>
<protein>
    <recommendedName>
        <fullName evidence="12">Prepilin peptidase</fullName>
    </recommendedName>
</protein>
<dbReference type="GO" id="GO:0005886">
    <property type="term" value="C:plasma membrane"/>
    <property type="evidence" value="ECO:0007669"/>
    <property type="project" value="UniProtKB-SubCell"/>
</dbReference>
<comment type="caution">
    <text evidence="10">The sequence shown here is derived from an EMBL/GenBank/DDBJ whole genome shotgun (WGS) entry which is preliminary data.</text>
</comment>
<dbReference type="GO" id="GO:0006465">
    <property type="term" value="P:signal peptide processing"/>
    <property type="evidence" value="ECO:0007669"/>
    <property type="project" value="TreeGrafter"/>
</dbReference>
<feature type="transmembrane region" description="Helical" evidence="7">
    <location>
        <begin position="132"/>
        <end position="155"/>
    </location>
</feature>
<name>A0A1F6FZH8_9BACT</name>
<dbReference type="Proteomes" id="UP000177320">
    <property type="component" value="Unassembled WGS sequence"/>
</dbReference>
<keyword evidence="5 7" id="KW-1133">Transmembrane helix</keyword>
<feature type="transmembrane region" description="Helical" evidence="7">
    <location>
        <begin position="208"/>
        <end position="234"/>
    </location>
</feature>
<reference evidence="10 11" key="1">
    <citation type="journal article" date="2016" name="Nat. Commun.">
        <title>Thousands of microbial genomes shed light on interconnected biogeochemical processes in an aquifer system.</title>
        <authorList>
            <person name="Anantharaman K."/>
            <person name="Brown C.T."/>
            <person name="Hug L.A."/>
            <person name="Sharon I."/>
            <person name="Castelle C.J."/>
            <person name="Probst A.J."/>
            <person name="Thomas B.C."/>
            <person name="Singh A."/>
            <person name="Wilkins M.J."/>
            <person name="Karaoz U."/>
            <person name="Brodie E.L."/>
            <person name="Williams K.H."/>
            <person name="Hubbard S.S."/>
            <person name="Banfield J.F."/>
        </authorList>
    </citation>
    <scope>NUCLEOTIDE SEQUENCE [LARGE SCALE GENOMIC DNA]</scope>
</reference>
<dbReference type="AlphaFoldDB" id="A0A1F6FZH8"/>
<evidence type="ECO:0000256" key="2">
    <source>
        <dbReference type="ARBA" id="ARBA00005801"/>
    </source>
</evidence>
<evidence type="ECO:0000256" key="7">
    <source>
        <dbReference type="SAM" id="Phobius"/>
    </source>
</evidence>
<organism evidence="10 11">
    <name type="scientific">Candidatus Kuenenbacteria bacterium RIFCSPLOWO2_12_FULL_42_13</name>
    <dbReference type="NCBI Taxonomy" id="1798565"/>
    <lineage>
        <taxon>Bacteria</taxon>
        <taxon>Candidatus Kueneniibacteriota</taxon>
    </lineage>
</organism>
<dbReference type="GO" id="GO:0004190">
    <property type="term" value="F:aspartic-type endopeptidase activity"/>
    <property type="evidence" value="ECO:0007669"/>
    <property type="project" value="InterPro"/>
</dbReference>
<evidence type="ECO:0000256" key="1">
    <source>
        <dbReference type="ARBA" id="ARBA00004651"/>
    </source>
</evidence>
<gene>
    <name evidence="10" type="ORF">A3H03_01670</name>
</gene>
<feature type="transmembrane region" description="Helical" evidence="7">
    <location>
        <begin position="78"/>
        <end position="102"/>
    </location>
</feature>
<comment type="subcellular location">
    <subcellularLocation>
        <location evidence="1">Cell membrane</location>
        <topology evidence="1">Multi-pass membrane protein</topology>
    </subcellularLocation>
</comment>
<dbReference type="PANTHER" id="PTHR30487">
    <property type="entry name" value="TYPE 4 PREPILIN-LIKE PROTEINS LEADER PEPTIDE-PROCESSING ENZYME"/>
    <property type="match status" value="1"/>
</dbReference>
<dbReference type="Gene3D" id="1.20.120.1220">
    <property type="match status" value="1"/>
</dbReference>
<dbReference type="Pfam" id="PF06750">
    <property type="entry name" value="A24_N_bact"/>
    <property type="match status" value="1"/>
</dbReference>
<feature type="domain" description="Prepilin peptidase A24 N-terminal" evidence="9">
    <location>
        <begin position="8"/>
        <end position="89"/>
    </location>
</feature>
<dbReference type="InterPro" id="IPR010627">
    <property type="entry name" value="Prepilin_pept_A24_N"/>
</dbReference>
<dbReference type="Pfam" id="PF01478">
    <property type="entry name" value="Peptidase_A24"/>
    <property type="match status" value="1"/>
</dbReference>
<comment type="similarity">
    <text evidence="2">Belongs to the peptidase A24 family.</text>
</comment>
<accession>A0A1F6FZH8</accession>
<evidence type="ECO:0008006" key="12">
    <source>
        <dbReference type="Google" id="ProtNLM"/>
    </source>
</evidence>
<evidence type="ECO:0000259" key="9">
    <source>
        <dbReference type="Pfam" id="PF06750"/>
    </source>
</evidence>
<keyword evidence="6 7" id="KW-0472">Membrane</keyword>
<feature type="transmembrane region" description="Helical" evidence="7">
    <location>
        <begin position="167"/>
        <end position="188"/>
    </location>
</feature>
<dbReference type="InterPro" id="IPR050882">
    <property type="entry name" value="Prepilin_peptidase/N-MTase"/>
</dbReference>
<evidence type="ECO:0000313" key="11">
    <source>
        <dbReference type="Proteomes" id="UP000177320"/>
    </source>
</evidence>
<evidence type="ECO:0000256" key="5">
    <source>
        <dbReference type="ARBA" id="ARBA00022989"/>
    </source>
</evidence>
<keyword evidence="4 7" id="KW-0812">Transmembrane</keyword>
<evidence type="ECO:0000313" key="10">
    <source>
        <dbReference type="EMBL" id="OGG91250.1"/>
    </source>
</evidence>
<dbReference type="PANTHER" id="PTHR30487:SF0">
    <property type="entry name" value="PREPILIN LEADER PEPTIDASE_N-METHYLTRANSFERASE-RELATED"/>
    <property type="match status" value="1"/>
</dbReference>
<evidence type="ECO:0000259" key="8">
    <source>
        <dbReference type="Pfam" id="PF01478"/>
    </source>
</evidence>
<sequence>MLIIFSFLVGAILGSFINCVVYRLSVGKSFLAGRSFCPKCQKQIKWYDNIPLVSFFLLRGRCRACQQKISWQYPIVEFVAGVLFVLVFLNSFSGLTAGVFMLSCFRVFVLLRDWFFVVILLILFLYDFKYYLIPDIIVLPAIALALFINLVIAAVGNSSLDFLISQFFNFSISGLLAAGFFLALFVISKGKWIGGGDIRLGVLLGVMLGYPLIIVAFFLAYVAGALIGIALIILKKKTLRSAVPFGTFLTAGAFIALLRGDWLIEKYLSLTF</sequence>
<evidence type="ECO:0000256" key="6">
    <source>
        <dbReference type="ARBA" id="ARBA00023136"/>
    </source>
</evidence>
<feature type="domain" description="Prepilin type IV endopeptidase peptidase" evidence="8">
    <location>
        <begin position="114"/>
        <end position="229"/>
    </location>
</feature>
<feature type="transmembrane region" description="Helical" evidence="7">
    <location>
        <begin position="109"/>
        <end position="126"/>
    </location>
</feature>